<dbReference type="EMBL" id="CP143578">
    <property type="protein sequence ID" value="WVN21633.1"/>
    <property type="molecule type" value="Genomic_DNA"/>
</dbReference>
<evidence type="ECO:0000313" key="1">
    <source>
        <dbReference type="EMBL" id="WVN21633.1"/>
    </source>
</evidence>
<dbReference type="Proteomes" id="UP001431935">
    <property type="component" value="Chromosome"/>
</dbReference>
<organism evidence="1 2">
    <name type="scientific">Metamycoplasma gateae</name>
    <dbReference type="NCBI Taxonomy" id="35769"/>
    <lineage>
        <taxon>Bacteria</taxon>
        <taxon>Bacillati</taxon>
        <taxon>Mycoplasmatota</taxon>
        <taxon>Mycoplasmoidales</taxon>
        <taxon>Metamycoplasmataceae</taxon>
        <taxon>Metamycoplasma</taxon>
    </lineage>
</organism>
<gene>
    <name evidence="1" type="ORF">V2E26_01415</name>
</gene>
<sequence length="230" mass="26917">MKRAKGGICGYVAVNMLIMYNEFFKGSGYYNIWEKDNFLNLKGDNFDNKLDLKNNINLSIIPNLNSNFLKYLYQKTWFGGGLNNWWQAKYISESILRNKWKNSEINYYYLGSNGPKLTWDIITNQNKPTLFTGRYTGVSYDEDQSKFWDGGHAIVGYGTYEDGRILCNYGWSLNHSQMIITQYDEHFEYSYSFGVGDIWSNKLEKSFNLNGQKYTGIEMTKQLKEKGYIK</sequence>
<reference evidence="1" key="1">
    <citation type="submission" date="2024-01" db="EMBL/GenBank/DDBJ databases">
        <title>Complete genome sequence of Mycoplasma gateae strain 3700.</title>
        <authorList>
            <person name="Spergser J."/>
        </authorList>
    </citation>
    <scope>NUCLEOTIDE SEQUENCE [LARGE SCALE GENOMIC DNA]</scope>
    <source>
        <strain evidence="1">3700</strain>
    </source>
</reference>
<evidence type="ECO:0000313" key="2">
    <source>
        <dbReference type="Proteomes" id="UP001431935"/>
    </source>
</evidence>
<proteinExistence type="predicted"/>
<accession>A0ABZ2AIB6</accession>
<dbReference type="NCBIfam" id="NF045837">
    <property type="entry name" value="Mplas_Cys_pep"/>
    <property type="match status" value="1"/>
</dbReference>
<dbReference type="InterPro" id="IPR054779">
    <property type="entry name" value="Cys_pept_put_mycoplasmatota"/>
</dbReference>
<name>A0ABZ2AIB6_9BACT</name>
<keyword evidence="2" id="KW-1185">Reference proteome</keyword>
<protein>
    <submittedName>
        <fullName evidence="1">Uncharacterized protein</fullName>
    </submittedName>
</protein>